<sequence>MKEVTGLFAIVPETLLQNDELTANEKIVVTALLLHRNQKNGACYPGIARIGKLASLSRMTVLRVLDSLEKKGVIERKRRFTDFGDYDTNAYSMGGWYQGDTTPYHDDTTPYQGDTTVVSGRDYGWYQADTLTKNLNKEKEQKKPSAQSLPLEPKPKPRRNVHGERIKAAFEEFWQLYPKRQGKKAAFEAFSGLLPALLGPDRLNQRFQNICGQATLYAESVRGTEQKYIKNPVNWLRECDPDEAAIIEEETWVRAEGDE</sequence>
<gene>
    <name evidence="2" type="ORF">SDC9_62700</name>
</gene>
<evidence type="ECO:0008006" key="3">
    <source>
        <dbReference type="Google" id="ProtNLM"/>
    </source>
</evidence>
<feature type="region of interest" description="Disordered" evidence="1">
    <location>
        <begin position="136"/>
        <end position="160"/>
    </location>
</feature>
<organism evidence="2">
    <name type="scientific">bioreactor metagenome</name>
    <dbReference type="NCBI Taxonomy" id="1076179"/>
    <lineage>
        <taxon>unclassified sequences</taxon>
        <taxon>metagenomes</taxon>
        <taxon>ecological metagenomes</taxon>
    </lineage>
</organism>
<dbReference type="InterPro" id="IPR036390">
    <property type="entry name" value="WH_DNA-bd_sf"/>
</dbReference>
<dbReference type="Pfam" id="PF13730">
    <property type="entry name" value="HTH_36"/>
    <property type="match status" value="1"/>
</dbReference>
<dbReference type="SUPFAM" id="SSF46785">
    <property type="entry name" value="Winged helix' DNA-binding domain"/>
    <property type="match status" value="1"/>
</dbReference>
<dbReference type="Gene3D" id="1.10.10.10">
    <property type="entry name" value="Winged helix-like DNA-binding domain superfamily/Winged helix DNA-binding domain"/>
    <property type="match status" value="1"/>
</dbReference>
<name>A0A644XJE9_9ZZZZ</name>
<accession>A0A644XJE9</accession>
<dbReference type="AlphaFoldDB" id="A0A644XJE9"/>
<reference evidence="2" key="1">
    <citation type="submission" date="2019-08" db="EMBL/GenBank/DDBJ databases">
        <authorList>
            <person name="Kucharzyk K."/>
            <person name="Murdoch R.W."/>
            <person name="Higgins S."/>
            <person name="Loffler F."/>
        </authorList>
    </citation>
    <scope>NUCLEOTIDE SEQUENCE</scope>
</reference>
<dbReference type="InterPro" id="IPR036388">
    <property type="entry name" value="WH-like_DNA-bd_sf"/>
</dbReference>
<proteinExistence type="predicted"/>
<evidence type="ECO:0000256" key="1">
    <source>
        <dbReference type="SAM" id="MobiDB-lite"/>
    </source>
</evidence>
<evidence type="ECO:0000313" key="2">
    <source>
        <dbReference type="EMBL" id="MPM16322.1"/>
    </source>
</evidence>
<dbReference type="EMBL" id="VSSQ01002590">
    <property type="protein sequence ID" value="MPM16322.1"/>
    <property type="molecule type" value="Genomic_DNA"/>
</dbReference>
<comment type="caution">
    <text evidence="2">The sequence shown here is derived from an EMBL/GenBank/DDBJ whole genome shotgun (WGS) entry which is preliminary data.</text>
</comment>
<protein>
    <recommendedName>
        <fullName evidence="3">Helix-turn-helix domain-containing protein</fullName>
    </recommendedName>
</protein>